<gene>
    <name evidence="2" type="ORF">GSI_07353</name>
</gene>
<comment type="caution">
    <text evidence="2">The sequence shown here is derived from an EMBL/GenBank/DDBJ whole genome shotgun (WGS) entry which is preliminary data.</text>
</comment>
<feature type="transmembrane region" description="Helical" evidence="1">
    <location>
        <begin position="93"/>
        <end position="111"/>
    </location>
</feature>
<feature type="transmembrane region" description="Helical" evidence="1">
    <location>
        <begin position="63"/>
        <end position="81"/>
    </location>
</feature>
<dbReference type="EMBL" id="AYKW01000014">
    <property type="protein sequence ID" value="PIL30651.1"/>
    <property type="molecule type" value="Genomic_DNA"/>
</dbReference>
<keyword evidence="1" id="KW-0812">Transmembrane</keyword>
<name>A0A2G8SA81_9APHY</name>
<keyword evidence="3" id="KW-1185">Reference proteome</keyword>
<evidence type="ECO:0000313" key="3">
    <source>
        <dbReference type="Proteomes" id="UP000230002"/>
    </source>
</evidence>
<feature type="transmembrane region" description="Helical" evidence="1">
    <location>
        <begin position="253"/>
        <end position="275"/>
    </location>
</feature>
<dbReference type="Proteomes" id="UP000230002">
    <property type="component" value="Unassembled WGS sequence"/>
</dbReference>
<dbReference type="OrthoDB" id="2757062at2759"/>
<keyword evidence="1" id="KW-1133">Transmembrane helix</keyword>
<evidence type="ECO:0000313" key="2">
    <source>
        <dbReference type="EMBL" id="PIL30651.1"/>
    </source>
</evidence>
<dbReference type="AlphaFoldDB" id="A0A2G8SA81"/>
<reference evidence="2 3" key="1">
    <citation type="journal article" date="2015" name="Sci. Rep.">
        <title>Chromosome-level genome map provides insights into diverse defense mechanisms in the medicinal fungus Ganoderma sinense.</title>
        <authorList>
            <person name="Zhu Y."/>
            <person name="Xu J."/>
            <person name="Sun C."/>
            <person name="Zhou S."/>
            <person name="Xu H."/>
            <person name="Nelson D.R."/>
            <person name="Qian J."/>
            <person name="Song J."/>
            <person name="Luo H."/>
            <person name="Xiang L."/>
            <person name="Li Y."/>
            <person name="Xu Z."/>
            <person name="Ji A."/>
            <person name="Wang L."/>
            <person name="Lu S."/>
            <person name="Hayward A."/>
            <person name="Sun W."/>
            <person name="Li X."/>
            <person name="Schwartz D.C."/>
            <person name="Wang Y."/>
            <person name="Chen S."/>
        </authorList>
    </citation>
    <scope>NUCLEOTIDE SEQUENCE [LARGE SCALE GENOMIC DNA]</scope>
    <source>
        <strain evidence="2 3">ZZ0214-1</strain>
    </source>
</reference>
<sequence length="359" mass="38913">MNGKVLLSGTVVLYLSTTTYMVALIWSWANRNYYVAQAFAALSSPLYDGADANAALRAIRQQSWMLTVGFGLNFIIGDAIVWWRACVIWQRKVVTFTGPILIFISIVMHQSSDSPNVCTIIGMATLEHVPNNHTLYIMIAGNAYGIVALILSFSTNVLATTLIGYKAWQHRQLLKQHFAEGRATSRVLKALALLTESGCIYCAILVLIFAPHTGCYYLVPDHNVQILYLVYEADPSSNSDNANFVFETVGNDFEYGCLVPLIAIYPTTIIAIVALKQSPIDAGGLSRPRQARRHGSALATAEGGTTSTVVFHHSMGVRSSAAAVETQGSVAGPPAPCMHSLETLTSQEKIKAAPEDAVQ</sequence>
<feature type="transmembrane region" description="Helical" evidence="1">
    <location>
        <begin position="186"/>
        <end position="210"/>
    </location>
</feature>
<protein>
    <submittedName>
        <fullName evidence="2">Uncharacterized protein</fullName>
    </submittedName>
</protein>
<keyword evidence="1" id="KW-0472">Membrane</keyword>
<proteinExistence type="predicted"/>
<evidence type="ECO:0000256" key="1">
    <source>
        <dbReference type="SAM" id="Phobius"/>
    </source>
</evidence>
<organism evidence="2 3">
    <name type="scientific">Ganoderma sinense ZZ0214-1</name>
    <dbReference type="NCBI Taxonomy" id="1077348"/>
    <lineage>
        <taxon>Eukaryota</taxon>
        <taxon>Fungi</taxon>
        <taxon>Dikarya</taxon>
        <taxon>Basidiomycota</taxon>
        <taxon>Agaricomycotina</taxon>
        <taxon>Agaricomycetes</taxon>
        <taxon>Polyporales</taxon>
        <taxon>Polyporaceae</taxon>
        <taxon>Ganoderma</taxon>
    </lineage>
</organism>
<accession>A0A2G8SA81</accession>
<feature type="transmembrane region" description="Helical" evidence="1">
    <location>
        <begin position="135"/>
        <end position="165"/>
    </location>
</feature>
<feature type="transmembrane region" description="Helical" evidence="1">
    <location>
        <begin position="12"/>
        <end position="29"/>
    </location>
</feature>